<comment type="caution">
    <text evidence="2">The sequence shown here is derived from an EMBL/GenBank/DDBJ whole genome shotgun (WGS) entry which is preliminary data.</text>
</comment>
<name>A0AAD5WMF2_9PEZI</name>
<dbReference type="EMBL" id="JAKWBI020000671">
    <property type="protein sequence ID" value="KAJ2893035.1"/>
    <property type="molecule type" value="Genomic_DNA"/>
</dbReference>
<dbReference type="Proteomes" id="UP001201980">
    <property type="component" value="Unassembled WGS sequence"/>
</dbReference>
<feature type="region of interest" description="Disordered" evidence="1">
    <location>
        <begin position="1"/>
        <end position="20"/>
    </location>
</feature>
<gene>
    <name evidence="2" type="ORF">MKZ38_009116</name>
</gene>
<protein>
    <submittedName>
        <fullName evidence="2">Uncharacterized protein</fullName>
    </submittedName>
</protein>
<evidence type="ECO:0000313" key="3">
    <source>
        <dbReference type="Proteomes" id="UP001201980"/>
    </source>
</evidence>
<accession>A0AAD5WMF2</accession>
<feature type="region of interest" description="Disordered" evidence="1">
    <location>
        <begin position="114"/>
        <end position="145"/>
    </location>
</feature>
<reference evidence="2" key="1">
    <citation type="submission" date="2022-07" db="EMBL/GenBank/DDBJ databases">
        <title>Draft genome sequence of Zalerion maritima ATCC 34329, a (micro)plastics degrading marine fungus.</title>
        <authorList>
            <person name="Paco A."/>
            <person name="Goncalves M.F.M."/>
            <person name="Rocha-Santos T.A.P."/>
            <person name="Alves A."/>
        </authorList>
    </citation>
    <scope>NUCLEOTIDE SEQUENCE</scope>
    <source>
        <strain evidence="2">ATCC 34329</strain>
    </source>
</reference>
<evidence type="ECO:0000313" key="2">
    <source>
        <dbReference type="EMBL" id="KAJ2893035.1"/>
    </source>
</evidence>
<keyword evidence="3" id="KW-1185">Reference proteome</keyword>
<dbReference type="AlphaFoldDB" id="A0AAD5WMF2"/>
<sequence>MKYEAQPAIQRIAHGNQTQPWKRLREYDTPSEALAPLAEAAGGSNPCSHWSQTPNFFGIFPDILSKSKIFLAAGQRLRIAIKWRPMQNNFPNEGKQISSVSSQPCSEWDVGCARKGSGRDTATAGPNAGHVGVGPDVGEAVPRRP</sequence>
<proteinExistence type="predicted"/>
<organism evidence="2 3">
    <name type="scientific">Zalerion maritima</name>
    <dbReference type="NCBI Taxonomy" id="339359"/>
    <lineage>
        <taxon>Eukaryota</taxon>
        <taxon>Fungi</taxon>
        <taxon>Dikarya</taxon>
        <taxon>Ascomycota</taxon>
        <taxon>Pezizomycotina</taxon>
        <taxon>Sordariomycetes</taxon>
        <taxon>Lulworthiomycetidae</taxon>
        <taxon>Lulworthiales</taxon>
        <taxon>Lulworthiaceae</taxon>
        <taxon>Zalerion</taxon>
    </lineage>
</organism>
<evidence type="ECO:0000256" key="1">
    <source>
        <dbReference type="SAM" id="MobiDB-lite"/>
    </source>
</evidence>